<feature type="transmembrane region" description="Helical" evidence="6">
    <location>
        <begin position="295"/>
        <end position="317"/>
    </location>
</feature>
<evidence type="ECO:0000259" key="7">
    <source>
        <dbReference type="PROSITE" id="PS50850"/>
    </source>
</evidence>
<dbReference type="AlphaFoldDB" id="A0A1M6GJU4"/>
<evidence type="ECO:0000256" key="6">
    <source>
        <dbReference type="SAM" id="Phobius"/>
    </source>
</evidence>
<dbReference type="PANTHER" id="PTHR23518:SF2">
    <property type="entry name" value="MAJOR FACILITATOR SUPERFAMILY TRANSPORTER"/>
    <property type="match status" value="1"/>
</dbReference>
<dbReference type="InterPro" id="IPR011701">
    <property type="entry name" value="MFS"/>
</dbReference>
<evidence type="ECO:0000256" key="1">
    <source>
        <dbReference type="ARBA" id="ARBA00004651"/>
    </source>
</evidence>
<feature type="transmembrane region" description="Helical" evidence="6">
    <location>
        <begin position="361"/>
        <end position="380"/>
    </location>
</feature>
<comment type="subcellular location">
    <subcellularLocation>
        <location evidence="1">Cell membrane</location>
        <topology evidence="1">Multi-pass membrane protein</topology>
    </subcellularLocation>
</comment>
<dbReference type="RefSeq" id="WP_207647325.1">
    <property type="nucleotide sequence ID" value="NZ_FQYT01000012.1"/>
</dbReference>
<feature type="domain" description="Major facilitator superfamily (MFS) profile" evidence="7">
    <location>
        <begin position="2"/>
        <end position="383"/>
    </location>
</feature>
<protein>
    <submittedName>
        <fullName evidence="8">MFS-type transporter involved in bile tolerance, Atg22 family</fullName>
    </submittedName>
</protein>
<dbReference type="PROSITE" id="PS50850">
    <property type="entry name" value="MFS"/>
    <property type="match status" value="1"/>
</dbReference>
<keyword evidence="2" id="KW-0813">Transport</keyword>
<dbReference type="Proteomes" id="UP000184342">
    <property type="component" value="Unassembled WGS sequence"/>
</dbReference>
<dbReference type="InterPro" id="IPR036259">
    <property type="entry name" value="MFS_trans_sf"/>
</dbReference>
<feature type="transmembrane region" description="Helical" evidence="6">
    <location>
        <begin position="271"/>
        <end position="289"/>
    </location>
</feature>
<evidence type="ECO:0000256" key="2">
    <source>
        <dbReference type="ARBA" id="ARBA00022448"/>
    </source>
</evidence>
<dbReference type="InterPro" id="IPR020846">
    <property type="entry name" value="MFS_dom"/>
</dbReference>
<reference evidence="8 9" key="1">
    <citation type="submission" date="2016-11" db="EMBL/GenBank/DDBJ databases">
        <authorList>
            <person name="Jaros S."/>
            <person name="Januszkiewicz K."/>
            <person name="Wedrychowicz H."/>
        </authorList>
    </citation>
    <scope>NUCLEOTIDE SEQUENCE [LARGE SCALE GENOMIC DNA]</scope>
    <source>
        <strain evidence="8 9">DSM 15970</strain>
    </source>
</reference>
<feature type="transmembrane region" description="Helical" evidence="6">
    <location>
        <begin position="163"/>
        <end position="181"/>
    </location>
</feature>
<accession>A0A1M6GJU4</accession>
<dbReference type="STRING" id="1122934.SAMN02745691_01345"/>
<evidence type="ECO:0000256" key="5">
    <source>
        <dbReference type="ARBA" id="ARBA00023136"/>
    </source>
</evidence>
<feature type="transmembrane region" description="Helical" evidence="6">
    <location>
        <begin position="27"/>
        <end position="46"/>
    </location>
</feature>
<sequence>MNVIYLGLVSFFADISAEMVYPIIPLYLTAAFGATPVLIGIIEGIAESLASLLKVFSGYFTDRYKKKKPVAFIGYSTGILYKLVLILAGSWSGILGARAIDRIGKGIRTAPRDVMVSECAQEGSAGKVFGIHKSLDMAGSALGILIAWLLMRNTVGAVEYKQIFAISIIPAVLSLVMFLKIKEKKVICPPMEREPFWKNIKNLDGRLKLYLVAAFLFTLGNSSNTFLLLRAKSVGFSDASVILLYFIYNISASALAIPAGKRSDKVGRKRVLVAGYIVFGIVYFGFAIVTGKSFMIALFILYGVYTAMIAGVERAFISEAAPKNLKGTMLGLHSTIVSIALLPASVIAGILWTTFGARVPFIFGGCMSFLAAGLLLFLLNPPGPSAENVK</sequence>
<dbReference type="SUPFAM" id="SSF103473">
    <property type="entry name" value="MFS general substrate transporter"/>
    <property type="match status" value="1"/>
</dbReference>
<evidence type="ECO:0000256" key="3">
    <source>
        <dbReference type="ARBA" id="ARBA00022692"/>
    </source>
</evidence>
<keyword evidence="4 6" id="KW-1133">Transmembrane helix</keyword>
<dbReference type="Pfam" id="PF07690">
    <property type="entry name" value="MFS_1"/>
    <property type="match status" value="1"/>
</dbReference>
<feature type="transmembrane region" description="Helical" evidence="6">
    <location>
        <begin position="329"/>
        <end position="355"/>
    </location>
</feature>
<organism evidence="8 9">
    <name type="scientific">Parasporobacterium paucivorans DSM 15970</name>
    <dbReference type="NCBI Taxonomy" id="1122934"/>
    <lineage>
        <taxon>Bacteria</taxon>
        <taxon>Bacillati</taxon>
        <taxon>Bacillota</taxon>
        <taxon>Clostridia</taxon>
        <taxon>Lachnospirales</taxon>
        <taxon>Lachnospiraceae</taxon>
        <taxon>Parasporobacterium</taxon>
    </lineage>
</organism>
<evidence type="ECO:0000256" key="4">
    <source>
        <dbReference type="ARBA" id="ARBA00022989"/>
    </source>
</evidence>
<keyword evidence="3 6" id="KW-0812">Transmembrane</keyword>
<proteinExistence type="predicted"/>
<gene>
    <name evidence="8" type="ORF">SAMN02745691_01345</name>
</gene>
<name>A0A1M6GJU4_9FIRM</name>
<evidence type="ECO:0000313" key="8">
    <source>
        <dbReference type="EMBL" id="SHJ10186.1"/>
    </source>
</evidence>
<dbReference type="GO" id="GO:0005886">
    <property type="term" value="C:plasma membrane"/>
    <property type="evidence" value="ECO:0007669"/>
    <property type="project" value="UniProtKB-SubCell"/>
</dbReference>
<dbReference type="Gene3D" id="1.20.1250.20">
    <property type="entry name" value="MFS general substrate transporter like domains"/>
    <property type="match status" value="2"/>
</dbReference>
<feature type="transmembrane region" description="Helical" evidence="6">
    <location>
        <begin position="209"/>
        <end position="229"/>
    </location>
</feature>
<keyword evidence="9" id="KW-1185">Reference proteome</keyword>
<keyword evidence="5 6" id="KW-0472">Membrane</keyword>
<dbReference type="PANTHER" id="PTHR23518">
    <property type="entry name" value="C-METHYLTRANSFERASE"/>
    <property type="match status" value="1"/>
</dbReference>
<feature type="transmembrane region" description="Helical" evidence="6">
    <location>
        <begin position="241"/>
        <end position="259"/>
    </location>
</feature>
<evidence type="ECO:0000313" key="9">
    <source>
        <dbReference type="Proteomes" id="UP000184342"/>
    </source>
</evidence>
<dbReference type="CDD" id="cd17370">
    <property type="entry name" value="MFS_MJ1317_like"/>
    <property type="match status" value="1"/>
</dbReference>
<dbReference type="EMBL" id="FQYT01000012">
    <property type="protein sequence ID" value="SHJ10186.1"/>
    <property type="molecule type" value="Genomic_DNA"/>
</dbReference>
<dbReference type="GO" id="GO:0022857">
    <property type="term" value="F:transmembrane transporter activity"/>
    <property type="evidence" value="ECO:0007669"/>
    <property type="project" value="InterPro"/>
</dbReference>